<reference evidence="1 2" key="1">
    <citation type="submission" date="2018-04" db="EMBL/GenBank/DDBJ databases">
        <title>Genome of Nocardioides gansuensis WSJ-1.</title>
        <authorList>
            <person name="Wu S."/>
            <person name="Wang G."/>
        </authorList>
    </citation>
    <scope>NUCLEOTIDE SEQUENCE [LARGE SCALE GENOMIC DNA]</scope>
    <source>
        <strain evidence="1 2">WSJ-1</strain>
    </source>
</reference>
<dbReference type="Proteomes" id="UP000246018">
    <property type="component" value="Unassembled WGS sequence"/>
</dbReference>
<dbReference type="EMBL" id="QDGZ01000003">
    <property type="protein sequence ID" value="PVG83112.1"/>
    <property type="molecule type" value="Genomic_DNA"/>
</dbReference>
<proteinExistence type="predicted"/>
<keyword evidence="2" id="KW-1185">Reference proteome</keyword>
<name>A0A2T8FBM9_9ACTN</name>
<comment type="caution">
    <text evidence="1">The sequence shown here is derived from an EMBL/GenBank/DDBJ whole genome shotgun (WGS) entry which is preliminary data.</text>
</comment>
<organism evidence="1 2">
    <name type="scientific">Nocardioides gansuensis</name>
    <dbReference type="NCBI Taxonomy" id="2138300"/>
    <lineage>
        <taxon>Bacteria</taxon>
        <taxon>Bacillati</taxon>
        <taxon>Actinomycetota</taxon>
        <taxon>Actinomycetes</taxon>
        <taxon>Propionibacteriales</taxon>
        <taxon>Nocardioidaceae</taxon>
        <taxon>Nocardioides</taxon>
    </lineage>
</organism>
<evidence type="ECO:0000313" key="1">
    <source>
        <dbReference type="EMBL" id="PVG83112.1"/>
    </source>
</evidence>
<dbReference type="OrthoDB" id="3787456at2"/>
<gene>
    <name evidence="1" type="ORF">DDE18_07230</name>
</gene>
<accession>A0A2T8FBM9</accession>
<dbReference type="RefSeq" id="WP_116571592.1">
    <property type="nucleotide sequence ID" value="NZ_QDGZ01000003.1"/>
</dbReference>
<evidence type="ECO:0000313" key="2">
    <source>
        <dbReference type="Proteomes" id="UP000246018"/>
    </source>
</evidence>
<sequence length="177" mass="19246">MRWEDQLFALFDDLEAQASVLHGLEREAELADRSRAEYSHVTLASRLAASTGREVVLDVTGLGRVAGELRRTGAGWCLLRGHQQDWIVRTALVALVHGASERSVPEVAWSPLQRLGLGSALRGLAEQRLRCVLHLADGTTHEAVVSRVGQDFVEAEAPSGARLLVSYDAIAAVQSRD</sequence>
<dbReference type="AlphaFoldDB" id="A0A2T8FBM9"/>
<protein>
    <submittedName>
        <fullName evidence="1">Uncharacterized protein</fullName>
    </submittedName>
</protein>